<name>A0A0Q4B7Y2_9BACT</name>
<proteinExistence type="predicted"/>
<dbReference type="EMBL" id="LIIK01000015">
    <property type="protein sequence ID" value="KQM09005.1"/>
    <property type="molecule type" value="Genomic_DNA"/>
</dbReference>
<sequence>MRNPRLSILLIVLTISTLSYGQSALQSAPPISDSALVALWDASTANLADTLLGQKIQQAIIHRIALSRKAITPLPTLRGMRDLHSPDSLLRIITWAHSTPEGEWSYMGILAHQAGGSTVALFPLHDARLPVGRGLIDEQLFSEERTPSNWLGASYYALVPFVWHSQPSYLLLGVAGATELVTRRVVESLQFDKSGAPHFGIPCLMYQRKQYRRMLWSHGRRVAMTLHPIDDGRRILIDHLSPSRPEFSGMPQFYGPDFSQDVLELSPAGSWVYQFDQEVAAPKPPVSDSVPKK</sequence>
<evidence type="ECO:0000313" key="1">
    <source>
        <dbReference type="EMBL" id="KQM09005.1"/>
    </source>
</evidence>
<dbReference type="Proteomes" id="UP000054172">
    <property type="component" value="Unassembled WGS sequence"/>
</dbReference>
<organism evidence="1 2">
    <name type="scientific">Candidatus [Bacteroides] periocalifornicus</name>
    <dbReference type="NCBI Taxonomy" id="1702214"/>
    <lineage>
        <taxon>Bacteria</taxon>
        <taxon>Pseudomonadati</taxon>
        <taxon>Bacteroidota</taxon>
    </lineage>
</organism>
<protein>
    <submittedName>
        <fullName evidence="1">Uncharacterized protein</fullName>
    </submittedName>
</protein>
<dbReference type="AlphaFoldDB" id="A0A0Q4B7Y2"/>
<dbReference type="PATRIC" id="fig|1702214.3.peg.1573"/>
<comment type="caution">
    <text evidence="1">The sequence shown here is derived from an EMBL/GenBank/DDBJ whole genome shotgun (WGS) entry which is preliminary data.</text>
</comment>
<keyword evidence="2" id="KW-1185">Reference proteome</keyword>
<accession>A0A0Q4B7Y2</accession>
<gene>
    <name evidence="1" type="ORF">AL399_04265</name>
</gene>
<reference evidence="1" key="1">
    <citation type="submission" date="2015-08" db="EMBL/GenBank/DDBJ databases">
        <title>Candidatus Bacteriodes Periocalifornicus.</title>
        <authorList>
            <person name="McLean J.S."/>
            <person name="Kelley S."/>
        </authorList>
    </citation>
    <scope>NUCLEOTIDE SEQUENCE [LARGE SCALE GENOMIC DNA]</scope>
    <source>
        <strain evidence="1">12B</strain>
    </source>
</reference>
<dbReference type="STRING" id="1702214.AL399_04265"/>
<evidence type="ECO:0000313" key="2">
    <source>
        <dbReference type="Proteomes" id="UP000054172"/>
    </source>
</evidence>